<name>A0ABX8JTZ3_9ENTR</name>
<reference evidence="1 2" key="1">
    <citation type="submission" date="2021-06" db="EMBL/GenBank/DDBJ databases">
        <title>Leclercia pneumoniae sp. nov.</title>
        <authorList>
            <person name="Hoenemann M."/>
            <person name="Viehweger A."/>
            <person name="Dietze N."/>
        </authorList>
    </citation>
    <scope>NUCLEOTIDE SEQUENCE [LARGE SCALE GENOMIC DNA]</scope>
    <source>
        <strain evidence="2">49125</strain>
    </source>
</reference>
<dbReference type="RefSeq" id="WP_207292916.1">
    <property type="nucleotide sequence ID" value="NZ_CP071383.1"/>
</dbReference>
<proteinExistence type="predicted"/>
<dbReference type="Proteomes" id="UP000683497">
    <property type="component" value="Chromosome"/>
</dbReference>
<evidence type="ECO:0000313" key="2">
    <source>
        <dbReference type="Proteomes" id="UP000683497"/>
    </source>
</evidence>
<protein>
    <submittedName>
        <fullName evidence="1">SH3 domain-containing protein</fullName>
    </submittedName>
</protein>
<keyword evidence="2" id="KW-1185">Reference proteome</keyword>
<organism evidence="1 2">
    <name type="scientific">Leclercia pneumoniae</name>
    <dbReference type="NCBI Taxonomy" id="2815358"/>
    <lineage>
        <taxon>Bacteria</taxon>
        <taxon>Pseudomonadati</taxon>
        <taxon>Pseudomonadota</taxon>
        <taxon>Gammaproteobacteria</taxon>
        <taxon>Enterobacterales</taxon>
        <taxon>Enterobacteriaceae</taxon>
        <taxon>Leclercia</taxon>
    </lineage>
</organism>
<gene>
    <name evidence="1" type="ORF">KQ929_18055</name>
</gene>
<accession>A0ABX8JTZ3</accession>
<evidence type="ECO:0000313" key="1">
    <source>
        <dbReference type="EMBL" id="QWW79115.1"/>
    </source>
</evidence>
<dbReference type="EMBL" id="CP076838">
    <property type="protein sequence ID" value="QWW79115.1"/>
    <property type="molecule type" value="Genomic_DNA"/>
</dbReference>
<sequence>MSDVTEVAVTGSVKTTMPVYARLGTPSVFAPVAQDLPAGSRIDVCAAVVGDAVEGNPHWYRIDENIFVWTGACTRLDSCPDFPESTKVKWMAVAFEVR</sequence>